<sequence length="60" mass="6785">MAPIRMKKLSSAYDIFRLILSRCLYKNRRISEGGADGGWRRLSIVQVCGSLARLEGSDLR</sequence>
<accession>A0ABQ3YZ13</accession>
<proteinExistence type="predicted"/>
<protein>
    <submittedName>
        <fullName evidence="1">Uncharacterized protein</fullName>
    </submittedName>
</protein>
<keyword evidence="2" id="KW-1185">Reference proteome</keyword>
<name>A0ABQ3YZ13_9ACTN</name>
<dbReference type="Proteomes" id="UP000637628">
    <property type="component" value="Unassembled WGS sequence"/>
</dbReference>
<organism evidence="1 2">
    <name type="scientific">Paractinoplanes durhamensis</name>
    <dbReference type="NCBI Taxonomy" id="113563"/>
    <lineage>
        <taxon>Bacteria</taxon>
        <taxon>Bacillati</taxon>
        <taxon>Actinomycetota</taxon>
        <taxon>Actinomycetes</taxon>
        <taxon>Micromonosporales</taxon>
        <taxon>Micromonosporaceae</taxon>
        <taxon>Paractinoplanes</taxon>
    </lineage>
</organism>
<evidence type="ECO:0000313" key="1">
    <source>
        <dbReference type="EMBL" id="GIE02832.1"/>
    </source>
</evidence>
<dbReference type="EMBL" id="BOML01000034">
    <property type="protein sequence ID" value="GIE02832.1"/>
    <property type="molecule type" value="Genomic_DNA"/>
</dbReference>
<comment type="caution">
    <text evidence="1">The sequence shown here is derived from an EMBL/GenBank/DDBJ whole genome shotgun (WGS) entry which is preliminary data.</text>
</comment>
<reference evidence="1 2" key="1">
    <citation type="submission" date="2021-01" db="EMBL/GenBank/DDBJ databases">
        <title>Whole genome shotgun sequence of Actinoplanes durhamensis NBRC 14914.</title>
        <authorList>
            <person name="Komaki H."/>
            <person name="Tamura T."/>
        </authorList>
    </citation>
    <scope>NUCLEOTIDE SEQUENCE [LARGE SCALE GENOMIC DNA]</scope>
    <source>
        <strain evidence="1 2">NBRC 14914</strain>
    </source>
</reference>
<gene>
    <name evidence="1" type="ORF">Adu01nite_41820</name>
</gene>
<evidence type="ECO:0000313" key="2">
    <source>
        <dbReference type="Proteomes" id="UP000637628"/>
    </source>
</evidence>